<sequence length="98" mass="11108">MNRRTSKQWLALFDQHKTSGLTQTEFAKQQGIDPSYFSLRKRQLLAWQQDDDDGFAELTPNGILFCQPMVLKKRDVELHLPAGTDAVSVATLLQAMSL</sequence>
<gene>
    <name evidence="1" type="ORF">EOE67_13610</name>
</gene>
<protein>
    <recommendedName>
        <fullName evidence="3">IS66 family insertion sequence element accessory protein TnpB</fullName>
    </recommendedName>
</protein>
<comment type="caution">
    <text evidence="1">The sequence shown here is derived from an EMBL/GenBank/DDBJ whole genome shotgun (WGS) entry which is preliminary data.</text>
</comment>
<dbReference type="OrthoDB" id="5769209at2"/>
<dbReference type="RefSeq" id="WP_127699827.1">
    <property type="nucleotide sequence ID" value="NZ_SACS01000014.1"/>
</dbReference>
<dbReference type="EMBL" id="SACS01000014">
    <property type="protein sequence ID" value="RVU35625.1"/>
    <property type="molecule type" value="Genomic_DNA"/>
</dbReference>
<dbReference type="Proteomes" id="UP000283077">
    <property type="component" value="Unassembled WGS sequence"/>
</dbReference>
<proteinExistence type="predicted"/>
<evidence type="ECO:0000313" key="2">
    <source>
        <dbReference type="Proteomes" id="UP000283077"/>
    </source>
</evidence>
<reference evidence="1 2" key="1">
    <citation type="submission" date="2019-01" db="EMBL/GenBank/DDBJ databases">
        <authorList>
            <person name="Chen W.-M."/>
        </authorList>
    </citation>
    <scope>NUCLEOTIDE SEQUENCE [LARGE SCALE GENOMIC DNA]</scope>
    <source>
        <strain evidence="1 2">KYPC3</strain>
    </source>
</reference>
<evidence type="ECO:0000313" key="1">
    <source>
        <dbReference type="EMBL" id="RVU35625.1"/>
    </source>
</evidence>
<evidence type="ECO:0008006" key="3">
    <source>
        <dbReference type="Google" id="ProtNLM"/>
    </source>
</evidence>
<organism evidence="1 2">
    <name type="scientific">Rheinheimera riviphila</name>
    <dbReference type="NCBI Taxonomy" id="1834037"/>
    <lineage>
        <taxon>Bacteria</taxon>
        <taxon>Pseudomonadati</taxon>
        <taxon>Pseudomonadota</taxon>
        <taxon>Gammaproteobacteria</taxon>
        <taxon>Chromatiales</taxon>
        <taxon>Chromatiaceae</taxon>
        <taxon>Rheinheimera</taxon>
    </lineage>
</organism>
<accession>A0A437QM85</accession>
<dbReference type="NCBIfam" id="NF047593">
    <property type="entry name" value="IS66_ISAeme5_TnpA"/>
    <property type="match status" value="1"/>
</dbReference>
<keyword evidence="2" id="KW-1185">Reference proteome</keyword>
<name>A0A437QM85_9GAMM</name>
<dbReference type="AlphaFoldDB" id="A0A437QM85"/>